<evidence type="ECO:0000313" key="3">
    <source>
        <dbReference type="Proteomes" id="UP001175226"/>
    </source>
</evidence>
<name>A0AA39J6R0_9AGAR</name>
<keyword evidence="1" id="KW-0472">Membrane</keyword>
<dbReference type="AlphaFoldDB" id="A0AA39J6R0"/>
<reference evidence="2" key="1">
    <citation type="submission" date="2023-06" db="EMBL/GenBank/DDBJ databases">
        <authorList>
            <consortium name="Lawrence Berkeley National Laboratory"/>
            <person name="Ahrendt S."/>
            <person name="Sahu N."/>
            <person name="Indic B."/>
            <person name="Wong-Bajracharya J."/>
            <person name="Merenyi Z."/>
            <person name="Ke H.-M."/>
            <person name="Monk M."/>
            <person name="Kocsube S."/>
            <person name="Drula E."/>
            <person name="Lipzen A."/>
            <person name="Balint B."/>
            <person name="Henrissat B."/>
            <person name="Andreopoulos B."/>
            <person name="Martin F.M."/>
            <person name="Harder C.B."/>
            <person name="Rigling D."/>
            <person name="Ford K.L."/>
            <person name="Foster G.D."/>
            <person name="Pangilinan J."/>
            <person name="Papanicolaou A."/>
            <person name="Barry K."/>
            <person name="LaButti K."/>
            <person name="Viragh M."/>
            <person name="Koriabine M."/>
            <person name="Yan M."/>
            <person name="Riley R."/>
            <person name="Champramary S."/>
            <person name="Plett K.L."/>
            <person name="Tsai I.J."/>
            <person name="Slot J."/>
            <person name="Sipos G."/>
            <person name="Plett J."/>
            <person name="Nagy L.G."/>
            <person name="Grigoriev I.V."/>
        </authorList>
    </citation>
    <scope>NUCLEOTIDE SEQUENCE</scope>
    <source>
        <strain evidence="2">FPL87.14</strain>
    </source>
</reference>
<dbReference type="Proteomes" id="UP001175226">
    <property type="component" value="Unassembled WGS sequence"/>
</dbReference>
<evidence type="ECO:0000313" key="2">
    <source>
        <dbReference type="EMBL" id="KAK0437167.1"/>
    </source>
</evidence>
<organism evidence="2 3">
    <name type="scientific">Armillaria borealis</name>
    <dbReference type="NCBI Taxonomy" id="47425"/>
    <lineage>
        <taxon>Eukaryota</taxon>
        <taxon>Fungi</taxon>
        <taxon>Dikarya</taxon>
        <taxon>Basidiomycota</taxon>
        <taxon>Agaricomycotina</taxon>
        <taxon>Agaricomycetes</taxon>
        <taxon>Agaricomycetidae</taxon>
        <taxon>Agaricales</taxon>
        <taxon>Marasmiineae</taxon>
        <taxon>Physalacriaceae</taxon>
        <taxon>Armillaria</taxon>
    </lineage>
</organism>
<accession>A0AA39J6R0</accession>
<sequence length="169" mass="18769">MIVSRRIDTGPGSSELPRAYKCGHKISHFSIIYDHGLVSFEATLTLFWKDMGSSPSKAKFADAGPTMAPGANPPDLNQRRDLNVARPCDMGNLLQAINPNTYIDAYHSQKPGMVMAGGVFIVVLLLMILVMIYMFITKRKADRRRIVVLSQSGKELEGYHDEVFSSSYV</sequence>
<feature type="transmembrane region" description="Helical" evidence="1">
    <location>
        <begin position="113"/>
        <end position="136"/>
    </location>
</feature>
<dbReference type="EMBL" id="JAUEPT010000050">
    <property type="protein sequence ID" value="KAK0437167.1"/>
    <property type="molecule type" value="Genomic_DNA"/>
</dbReference>
<proteinExistence type="predicted"/>
<comment type="caution">
    <text evidence="2">The sequence shown here is derived from an EMBL/GenBank/DDBJ whole genome shotgun (WGS) entry which is preliminary data.</text>
</comment>
<protein>
    <submittedName>
        <fullName evidence="2">Uncharacterized protein</fullName>
    </submittedName>
</protein>
<keyword evidence="3" id="KW-1185">Reference proteome</keyword>
<keyword evidence="1" id="KW-0812">Transmembrane</keyword>
<gene>
    <name evidence="2" type="ORF">EV421DRAFT_1075515</name>
</gene>
<keyword evidence="1" id="KW-1133">Transmembrane helix</keyword>
<evidence type="ECO:0000256" key="1">
    <source>
        <dbReference type="SAM" id="Phobius"/>
    </source>
</evidence>